<dbReference type="Gene3D" id="2.10.70.100">
    <property type="match status" value="1"/>
</dbReference>
<sequence length="513" mass="57601">MLMTLPNNSSQEELIPLADDLPIIIWMTRPDAYCYYLNQRWYDYTGQSPENALGLGWLTVVHPDDAQLSGDIFLEANRNQKPFSFNYRLRAADGTYRWMKDTGRPRFDQQGTFMGYVGSVVDIHELKMTQERLRLAVESTELGTWDFYPHTGELIWSERCKELFGLPPDAYVDYSVFLQGIHPDDRARTDAVVQSVLQPGNEGFYDIEYRTVGVVDGQLRWVRAIGQAYFGDDGTASRFIGAILDITQSKLANELLEQRVADQTHQLQVANAELQRSNSSLQSFAYIASHDLQEPLRKIQSFGDMLKNQYADQLSDGVVYLERMQSAAGRMSALIRDLLTFSRVSVRQDDTTLVSLSEIVGTVLSDLDLAIQESNATVTVSPLPTLEGDRSQLSQLFQNLLSNALKFHRPGESPIVRISTKQIRDAELPSSVKPTRPSSTYHRIDVSDNGIGFDAKYIDRIFQVFQRLHTRNQYEGTGIGLAICEKVAANHGGAITATSEPNQGATFSVYLPA</sequence>
<dbReference type="Gene3D" id="3.30.450.20">
    <property type="entry name" value="PAS domain"/>
    <property type="match status" value="2"/>
</dbReference>
<evidence type="ECO:0000256" key="5">
    <source>
        <dbReference type="ARBA" id="ARBA00022777"/>
    </source>
</evidence>
<evidence type="ECO:0000313" key="9">
    <source>
        <dbReference type="EMBL" id="CCH55764.1"/>
    </source>
</evidence>
<dbReference type="PANTHER" id="PTHR43304:SF1">
    <property type="entry name" value="PAC DOMAIN-CONTAINING PROTEIN"/>
    <property type="match status" value="1"/>
</dbReference>
<comment type="caution">
    <text evidence="9">The sequence shown here is derived from an EMBL/GenBank/DDBJ whole genome shotgun (WGS) entry which is preliminary data.</text>
</comment>
<dbReference type="PROSITE" id="PS50113">
    <property type="entry name" value="PAC"/>
    <property type="match status" value="2"/>
</dbReference>
<dbReference type="SUPFAM" id="SSF55874">
    <property type="entry name" value="ATPase domain of HSP90 chaperone/DNA topoisomerase II/histidine kinase"/>
    <property type="match status" value="1"/>
</dbReference>
<dbReference type="SUPFAM" id="SSF47384">
    <property type="entry name" value="Homodimeric domain of signal transducing histidine kinase"/>
    <property type="match status" value="1"/>
</dbReference>
<dbReference type="PRINTS" id="PR00344">
    <property type="entry name" value="BCTRLSENSOR"/>
</dbReference>
<dbReference type="SMART" id="SM00387">
    <property type="entry name" value="HATPase_c"/>
    <property type="match status" value="1"/>
</dbReference>
<keyword evidence="10" id="KW-1185">Reference proteome</keyword>
<keyword evidence="5 9" id="KW-0418">Kinase</keyword>
<evidence type="ECO:0000259" key="7">
    <source>
        <dbReference type="PROSITE" id="PS50112"/>
    </source>
</evidence>
<name>I2GPD6_9BACT</name>
<dbReference type="InterPro" id="IPR005467">
    <property type="entry name" value="His_kinase_dom"/>
</dbReference>
<feature type="domain" description="Histidine kinase" evidence="6">
    <location>
        <begin position="287"/>
        <end position="513"/>
    </location>
</feature>
<dbReference type="NCBIfam" id="TIGR00229">
    <property type="entry name" value="sensory_box"/>
    <property type="match status" value="2"/>
</dbReference>
<dbReference type="STRING" id="1185876.BN8_05050"/>
<proteinExistence type="predicted"/>
<accession>I2GPD6</accession>
<evidence type="ECO:0000256" key="2">
    <source>
        <dbReference type="ARBA" id="ARBA00012438"/>
    </source>
</evidence>
<dbReference type="EMBL" id="CAIT01000009">
    <property type="protein sequence ID" value="CCH55764.1"/>
    <property type="molecule type" value="Genomic_DNA"/>
</dbReference>
<gene>
    <name evidence="9" type="ORF">BN8_05050</name>
</gene>
<dbReference type="InterPro" id="IPR003594">
    <property type="entry name" value="HATPase_dom"/>
</dbReference>
<dbReference type="InterPro" id="IPR004358">
    <property type="entry name" value="Sig_transdc_His_kin-like_C"/>
</dbReference>
<dbReference type="EC" id="2.7.13.3" evidence="2"/>
<dbReference type="AlphaFoldDB" id="I2GPD6"/>
<feature type="domain" description="PAC" evidence="8">
    <location>
        <begin position="83"/>
        <end position="135"/>
    </location>
</feature>
<feature type="domain" description="PAC" evidence="8">
    <location>
        <begin position="205"/>
        <end position="258"/>
    </location>
</feature>
<evidence type="ECO:0000256" key="1">
    <source>
        <dbReference type="ARBA" id="ARBA00000085"/>
    </source>
</evidence>
<feature type="domain" description="PAS" evidence="7">
    <location>
        <begin position="10"/>
        <end position="65"/>
    </location>
</feature>
<evidence type="ECO:0000259" key="8">
    <source>
        <dbReference type="PROSITE" id="PS50113"/>
    </source>
</evidence>
<dbReference type="SMART" id="SM00086">
    <property type="entry name" value="PAC"/>
    <property type="match status" value="2"/>
</dbReference>
<feature type="domain" description="PAS" evidence="7">
    <location>
        <begin position="129"/>
        <end position="200"/>
    </location>
</feature>
<dbReference type="InterPro" id="IPR013655">
    <property type="entry name" value="PAS_fold_3"/>
</dbReference>
<protein>
    <recommendedName>
        <fullName evidence="2">histidine kinase</fullName>
        <ecNumber evidence="2">2.7.13.3</ecNumber>
    </recommendedName>
</protein>
<dbReference type="eggNOG" id="COG4251">
    <property type="taxonomic scope" value="Bacteria"/>
</dbReference>
<evidence type="ECO:0000256" key="3">
    <source>
        <dbReference type="ARBA" id="ARBA00022553"/>
    </source>
</evidence>
<evidence type="ECO:0000259" key="6">
    <source>
        <dbReference type="PROSITE" id="PS50109"/>
    </source>
</evidence>
<dbReference type="Gene3D" id="3.30.565.10">
    <property type="entry name" value="Histidine kinase-like ATPase, C-terminal domain"/>
    <property type="match status" value="1"/>
</dbReference>
<dbReference type="CDD" id="cd00082">
    <property type="entry name" value="HisKA"/>
    <property type="match status" value="1"/>
</dbReference>
<keyword evidence="3" id="KW-0597">Phosphoprotein</keyword>
<comment type="catalytic activity">
    <reaction evidence="1">
        <text>ATP + protein L-histidine = ADP + protein N-phospho-L-histidine.</text>
        <dbReference type="EC" id="2.7.13.3"/>
    </reaction>
</comment>
<organism evidence="9 10">
    <name type="scientific">Fibrisoma limi BUZ 3</name>
    <dbReference type="NCBI Taxonomy" id="1185876"/>
    <lineage>
        <taxon>Bacteria</taxon>
        <taxon>Pseudomonadati</taxon>
        <taxon>Bacteroidota</taxon>
        <taxon>Cytophagia</taxon>
        <taxon>Cytophagales</taxon>
        <taxon>Spirosomataceae</taxon>
        <taxon>Fibrisoma</taxon>
    </lineage>
</organism>
<dbReference type="InterPro" id="IPR036890">
    <property type="entry name" value="HATPase_C_sf"/>
</dbReference>
<dbReference type="Pfam" id="PF08447">
    <property type="entry name" value="PAS_3"/>
    <property type="match status" value="2"/>
</dbReference>
<evidence type="ECO:0000313" key="10">
    <source>
        <dbReference type="Proteomes" id="UP000009309"/>
    </source>
</evidence>
<dbReference type="InterPro" id="IPR000014">
    <property type="entry name" value="PAS"/>
</dbReference>
<dbReference type="InterPro" id="IPR052162">
    <property type="entry name" value="Sensor_kinase/Photoreceptor"/>
</dbReference>
<dbReference type="InterPro" id="IPR001610">
    <property type="entry name" value="PAC"/>
</dbReference>
<reference evidence="9 10" key="1">
    <citation type="journal article" date="2012" name="J. Bacteriol.">
        <title>Genome Sequence of the Filamentous Bacterium Fibrisoma limi BUZ 3T.</title>
        <authorList>
            <person name="Filippini M."/>
            <person name="Qi W."/>
            <person name="Jaenicke S."/>
            <person name="Goesmann A."/>
            <person name="Smits T.H."/>
            <person name="Bagheri H.C."/>
        </authorList>
    </citation>
    <scope>NUCLEOTIDE SEQUENCE [LARGE SCALE GENOMIC DNA]</scope>
    <source>
        <strain evidence="10">BUZ 3T</strain>
    </source>
</reference>
<keyword evidence="4" id="KW-0808">Transferase</keyword>
<dbReference type="InterPro" id="IPR000700">
    <property type="entry name" value="PAS-assoc_C"/>
</dbReference>
<dbReference type="PROSITE" id="PS50109">
    <property type="entry name" value="HIS_KIN"/>
    <property type="match status" value="1"/>
</dbReference>
<dbReference type="SUPFAM" id="SSF55785">
    <property type="entry name" value="PYP-like sensor domain (PAS domain)"/>
    <property type="match status" value="2"/>
</dbReference>
<dbReference type="SMART" id="SM00091">
    <property type="entry name" value="PAS"/>
    <property type="match status" value="2"/>
</dbReference>
<dbReference type="Proteomes" id="UP000009309">
    <property type="component" value="Unassembled WGS sequence"/>
</dbReference>
<dbReference type="CDD" id="cd00130">
    <property type="entry name" value="PAS"/>
    <property type="match status" value="2"/>
</dbReference>
<dbReference type="FunFam" id="3.30.450.20:FF:000099">
    <property type="entry name" value="Sensory box sensor histidine kinase"/>
    <property type="match status" value="1"/>
</dbReference>
<dbReference type="InterPro" id="IPR036097">
    <property type="entry name" value="HisK_dim/P_sf"/>
</dbReference>
<dbReference type="Pfam" id="PF02518">
    <property type="entry name" value="HATPase_c"/>
    <property type="match status" value="1"/>
</dbReference>
<dbReference type="Gene3D" id="1.10.287.130">
    <property type="match status" value="1"/>
</dbReference>
<dbReference type="InterPro" id="IPR003661">
    <property type="entry name" value="HisK_dim/P_dom"/>
</dbReference>
<dbReference type="PROSITE" id="PS50112">
    <property type="entry name" value="PAS"/>
    <property type="match status" value="2"/>
</dbReference>
<dbReference type="PANTHER" id="PTHR43304">
    <property type="entry name" value="PHYTOCHROME-LIKE PROTEIN CPH1"/>
    <property type="match status" value="1"/>
</dbReference>
<dbReference type="Pfam" id="PF00512">
    <property type="entry name" value="HisKA"/>
    <property type="match status" value="1"/>
</dbReference>
<dbReference type="OrthoDB" id="9766459at2"/>
<evidence type="ECO:0000256" key="4">
    <source>
        <dbReference type="ARBA" id="ARBA00022679"/>
    </source>
</evidence>
<dbReference type="FunFam" id="3.30.565.10:FF:000006">
    <property type="entry name" value="Sensor histidine kinase WalK"/>
    <property type="match status" value="1"/>
</dbReference>
<dbReference type="InterPro" id="IPR035965">
    <property type="entry name" value="PAS-like_dom_sf"/>
</dbReference>
<dbReference type="GO" id="GO:0000155">
    <property type="term" value="F:phosphorelay sensor kinase activity"/>
    <property type="evidence" value="ECO:0007669"/>
    <property type="project" value="InterPro"/>
</dbReference>
<dbReference type="SMART" id="SM00388">
    <property type="entry name" value="HisKA"/>
    <property type="match status" value="1"/>
</dbReference>